<comment type="caution">
    <text evidence="2">The sequence shown here is derived from an EMBL/GenBank/DDBJ whole genome shotgun (WGS) entry which is preliminary data.</text>
</comment>
<gene>
    <name evidence="2" type="ORF">Tcan_17981</name>
</gene>
<feature type="region of interest" description="Disordered" evidence="1">
    <location>
        <begin position="93"/>
        <end position="212"/>
    </location>
</feature>
<dbReference type="AlphaFoldDB" id="A0A0B2UWP2"/>
<proteinExistence type="predicted"/>
<feature type="compositionally biased region" description="Low complexity" evidence="1">
    <location>
        <begin position="112"/>
        <end position="123"/>
    </location>
</feature>
<feature type="region of interest" description="Disordered" evidence="1">
    <location>
        <begin position="562"/>
        <end position="584"/>
    </location>
</feature>
<feature type="region of interest" description="Disordered" evidence="1">
    <location>
        <begin position="399"/>
        <end position="439"/>
    </location>
</feature>
<dbReference type="EMBL" id="JPKZ01003055">
    <property type="protein sequence ID" value="KHN73798.1"/>
    <property type="molecule type" value="Genomic_DNA"/>
</dbReference>
<feature type="compositionally biased region" description="Low complexity" evidence="1">
    <location>
        <begin position="132"/>
        <end position="142"/>
    </location>
</feature>
<accession>A0A0B2UWP2</accession>
<feature type="compositionally biased region" description="Polar residues" evidence="1">
    <location>
        <begin position="424"/>
        <end position="439"/>
    </location>
</feature>
<feature type="region of interest" description="Disordered" evidence="1">
    <location>
        <begin position="477"/>
        <end position="502"/>
    </location>
</feature>
<sequence>MPSLKRSGKNSRRRTSAECIDAYNDRFTIGQQEAPSGNNRLEVDRYKVECLEQLRRDERKHQTRRSTPTPKRYTFLSAGGGTSLPNIVEAANEGSDEAGSPTTLQAQPANSTATLPRTTALARVQRMERRTPSSSVPSASTVEDQGSRSLAQTRSQQTFSFENGDSRVRSTFKRTTPEASQPRGSYRKEIERQSSTHVRPSSEPIDAGALPRSILKQSTSVVSQDEYSANDLIDRRTAQDRCCEEVSQQIPHMPDVSSPSQGPYAAQFETMHADRNTPFDMQSEEERFRIMQENLRRHRQRSLTPQHRYPQTSFNGPFFKLEEPDVSSPSQGPYAAQFETMHADRNTPFDMQSEEERFRIMQENLRRHRQRSLTPQHRYPQTSFNGPFFKLEEVSISQRPRSQSVAPLLSVQQPSDEERRYSPQEVSSQRGTSTQGYRLHSSYKQQNLERYNNLKMMSASEAELTQNDRLIEEENDDSPNVIYWPPPKERRRPASAMAKSITDPERIDEYRRQKQMELKAMKRREEEAMRYHQKQMNAMEMQQQRFYEQGGAGFMMGRGQSTQTMRSLSPSTDLQQGGTNHRSASIDTQELELLTTPQQMRVFETRPISVMSESVDSRDFLFSPSVSTWKRTYIVDATQPVAKNEILTSEELLEKERFDVDLLKVSDFSKFLKISFKVFRNLTEKNFPTFLFRCRISLIS</sequence>
<feature type="compositionally biased region" description="Polar residues" evidence="1">
    <location>
        <begin position="143"/>
        <end position="163"/>
    </location>
</feature>
<name>A0A0B2UWP2_TOXCA</name>
<feature type="compositionally biased region" description="Polar residues" evidence="1">
    <location>
        <begin position="100"/>
        <end position="111"/>
    </location>
</feature>
<feature type="compositionally biased region" description="Polar residues" evidence="1">
    <location>
        <begin position="173"/>
        <end position="183"/>
    </location>
</feature>
<feature type="region of interest" description="Disordered" evidence="1">
    <location>
        <begin position="57"/>
        <end position="81"/>
    </location>
</feature>
<evidence type="ECO:0000313" key="3">
    <source>
        <dbReference type="Proteomes" id="UP000031036"/>
    </source>
</evidence>
<reference evidence="2 3" key="1">
    <citation type="submission" date="2014-11" db="EMBL/GenBank/DDBJ databases">
        <title>Genetic blueprint of the zoonotic pathogen Toxocara canis.</title>
        <authorList>
            <person name="Zhu X.-Q."/>
            <person name="Korhonen P.K."/>
            <person name="Cai H."/>
            <person name="Young N.D."/>
            <person name="Nejsum P."/>
            <person name="von Samson-Himmelstjerna G."/>
            <person name="Boag P.R."/>
            <person name="Tan P."/>
            <person name="Li Q."/>
            <person name="Min J."/>
            <person name="Yang Y."/>
            <person name="Wang X."/>
            <person name="Fang X."/>
            <person name="Hall R.S."/>
            <person name="Hofmann A."/>
            <person name="Sternberg P.W."/>
            <person name="Jex A.R."/>
            <person name="Gasser R.B."/>
        </authorList>
    </citation>
    <scope>NUCLEOTIDE SEQUENCE [LARGE SCALE GENOMIC DNA]</scope>
    <source>
        <strain evidence="2">PN_DK_2014</strain>
    </source>
</reference>
<dbReference type="OrthoDB" id="5849570at2759"/>
<evidence type="ECO:0000256" key="1">
    <source>
        <dbReference type="SAM" id="MobiDB-lite"/>
    </source>
</evidence>
<organism evidence="2 3">
    <name type="scientific">Toxocara canis</name>
    <name type="common">Canine roundworm</name>
    <dbReference type="NCBI Taxonomy" id="6265"/>
    <lineage>
        <taxon>Eukaryota</taxon>
        <taxon>Metazoa</taxon>
        <taxon>Ecdysozoa</taxon>
        <taxon>Nematoda</taxon>
        <taxon>Chromadorea</taxon>
        <taxon>Rhabditida</taxon>
        <taxon>Spirurina</taxon>
        <taxon>Ascaridomorpha</taxon>
        <taxon>Ascaridoidea</taxon>
        <taxon>Toxocaridae</taxon>
        <taxon>Toxocara</taxon>
    </lineage>
</organism>
<protein>
    <submittedName>
        <fullName evidence="2">Uncharacterized protein</fullName>
    </submittedName>
</protein>
<evidence type="ECO:0000313" key="2">
    <source>
        <dbReference type="EMBL" id="KHN73798.1"/>
    </source>
</evidence>
<keyword evidence="3" id="KW-1185">Reference proteome</keyword>
<dbReference type="Proteomes" id="UP000031036">
    <property type="component" value="Unassembled WGS sequence"/>
</dbReference>
<feature type="compositionally biased region" description="Polar residues" evidence="1">
    <location>
        <begin position="399"/>
        <end position="414"/>
    </location>
</feature>